<dbReference type="Gene3D" id="3.30.65.10">
    <property type="entry name" value="Bacterial Topoisomerase I, domain 1"/>
    <property type="match status" value="1"/>
</dbReference>
<dbReference type="GO" id="GO:0005694">
    <property type="term" value="C:chromosome"/>
    <property type="evidence" value="ECO:0007669"/>
    <property type="project" value="InterPro"/>
</dbReference>
<dbReference type="GO" id="GO:0006265">
    <property type="term" value="P:DNA topological change"/>
    <property type="evidence" value="ECO:0007669"/>
    <property type="project" value="InterPro"/>
</dbReference>
<organism evidence="4">
    <name type="scientific">bioreactor metagenome</name>
    <dbReference type="NCBI Taxonomy" id="1076179"/>
    <lineage>
        <taxon>unclassified sequences</taxon>
        <taxon>metagenomes</taxon>
        <taxon>ecological metagenomes</taxon>
    </lineage>
</organism>
<feature type="domain" description="DNA topoisomerase type IA zn finger" evidence="2">
    <location>
        <begin position="85"/>
        <end position="120"/>
    </location>
</feature>
<evidence type="ECO:0000256" key="1">
    <source>
        <dbReference type="SAM" id="MobiDB-lite"/>
    </source>
</evidence>
<gene>
    <name evidence="4" type="ORF">SDC9_198492</name>
</gene>
<reference evidence="4" key="1">
    <citation type="submission" date="2019-08" db="EMBL/GenBank/DDBJ databases">
        <authorList>
            <person name="Kucharzyk K."/>
            <person name="Murdoch R.W."/>
            <person name="Higgins S."/>
            <person name="Loffler F."/>
        </authorList>
    </citation>
    <scope>NUCLEOTIDE SEQUENCE</scope>
</reference>
<accession>A0A645IJ34</accession>
<evidence type="ECO:0000259" key="2">
    <source>
        <dbReference type="Pfam" id="PF01396"/>
    </source>
</evidence>
<dbReference type="Pfam" id="PF01396">
    <property type="entry name" value="Zn_ribbon_Top1"/>
    <property type="match status" value="1"/>
</dbReference>
<feature type="region of interest" description="Disordered" evidence="1">
    <location>
        <begin position="62"/>
        <end position="84"/>
    </location>
</feature>
<feature type="domain" description="DUF2726" evidence="3">
    <location>
        <begin position="1"/>
        <end position="56"/>
    </location>
</feature>
<dbReference type="GO" id="GO:0003916">
    <property type="term" value="F:DNA topoisomerase activity"/>
    <property type="evidence" value="ECO:0007669"/>
    <property type="project" value="InterPro"/>
</dbReference>
<dbReference type="GO" id="GO:0003677">
    <property type="term" value="F:DNA binding"/>
    <property type="evidence" value="ECO:0007669"/>
    <property type="project" value="InterPro"/>
</dbReference>
<comment type="caution">
    <text evidence="4">The sequence shown here is derived from an EMBL/GenBank/DDBJ whole genome shotgun (WGS) entry which is preliminary data.</text>
</comment>
<dbReference type="SUPFAM" id="SSF57783">
    <property type="entry name" value="Zinc beta-ribbon"/>
    <property type="match status" value="1"/>
</dbReference>
<dbReference type="InterPro" id="IPR013498">
    <property type="entry name" value="Topo_IA_Znf"/>
</dbReference>
<dbReference type="Pfam" id="PF10881">
    <property type="entry name" value="DUF2726"/>
    <property type="match status" value="1"/>
</dbReference>
<evidence type="ECO:0000259" key="3">
    <source>
        <dbReference type="Pfam" id="PF10881"/>
    </source>
</evidence>
<evidence type="ECO:0000313" key="4">
    <source>
        <dbReference type="EMBL" id="MPN50852.1"/>
    </source>
</evidence>
<dbReference type="InterPro" id="IPR024402">
    <property type="entry name" value="DUF2726"/>
</dbReference>
<protein>
    <recommendedName>
        <fullName evidence="5">DNA topoisomerase type IA zn finger domain-containing protein</fullName>
    </recommendedName>
</protein>
<sequence length="129" mass="13755">MRPLLGIELDDKSHDKADRQARDQLVEGVFKAAGLPLVRFAVKSGYSPGDIQSQIMAHFEHEGSAVNSQGPEAPTGAPRDSAPACPKCGSKMILRTAKSGANAGGQFWGCSNFPRCRSVLEFGHSPMKS</sequence>
<name>A0A645IJ34_9ZZZZ</name>
<dbReference type="AlphaFoldDB" id="A0A645IJ34"/>
<feature type="compositionally biased region" description="Basic and acidic residues" evidence="1">
    <location>
        <begin position="9"/>
        <end position="20"/>
    </location>
</feature>
<evidence type="ECO:0008006" key="5">
    <source>
        <dbReference type="Google" id="ProtNLM"/>
    </source>
</evidence>
<feature type="region of interest" description="Disordered" evidence="1">
    <location>
        <begin position="1"/>
        <end position="20"/>
    </location>
</feature>
<proteinExistence type="predicted"/>
<dbReference type="EMBL" id="VSSQ01115392">
    <property type="protein sequence ID" value="MPN50852.1"/>
    <property type="molecule type" value="Genomic_DNA"/>
</dbReference>